<dbReference type="Gene3D" id="3.90.550.10">
    <property type="entry name" value="Spore Coat Polysaccharide Biosynthesis Protein SpsA, Chain A"/>
    <property type="match status" value="1"/>
</dbReference>
<dbReference type="SUPFAM" id="SSF53448">
    <property type="entry name" value="Nucleotide-diphospho-sugar transferases"/>
    <property type="match status" value="1"/>
</dbReference>
<dbReference type="PANTHER" id="PTHR43179:SF12">
    <property type="entry name" value="GALACTOFURANOSYLTRANSFERASE GLFT2"/>
    <property type="match status" value="1"/>
</dbReference>
<dbReference type="PANTHER" id="PTHR43179">
    <property type="entry name" value="RHAMNOSYLTRANSFERASE WBBL"/>
    <property type="match status" value="1"/>
</dbReference>
<evidence type="ECO:0000256" key="3">
    <source>
        <dbReference type="ARBA" id="ARBA00022676"/>
    </source>
</evidence>
<protein>
    <submittedName>
        <fullName evidence="6">Glycosyltransferase family 2 protein</fullName>
    </submittedName>
</protein>
<dbReference type="RefSeq" id="WP_158059802.1">
    <property type="nucleotide sequence ID" value="NZ_CP044427.1"/>
</dbReference>
<dbReference type="InterPro" id="IPR029044">
    <property type="entry name" value="Nucleotide-diphossugar_trans"/>
</dbReference>
<keyword evidence="7" id="KW-1185">Reference proteome</keyword>
<reference evidence="6 7" key="1">
    <citation type="submission" date="2019-09" db="EMBL/GenBank/DDBJ databases">
        <title>Serinicoccus pratensis sp. nov., isolated from meadow soil.</title>
        <authorList>
            <person name="Zhang W."/>
        </authorList>
    </citation>
    <scope>NUCLEOTIDE SEQUENCE [LARGE SCALE GENOMIC DNA]</scope>
    <source>
        <strain evidence="6 7">W204</strain>
    </source>
</reference>
<dbReference type="OrthoDB" id="6653642at2"/>
<accession>A0A5J6V283</accession>
<gene>
    <name evidence="6" type="ORF">FY030_00515</name>
</gene>
<keyword evidence="3" id="KW-0328">Glycosyltransferase</keyword>
<evidence type="ECO:0000256" key="1">
    <source>
        <dbReference type="ARBA" id="ARBA00004776"/>
    </source>
</evidence>
<organism evidence="6 7">
    <name type="scientific">Ornithinimicrobium pratense</name>
    <dbReference type="NCBI Taxonomy" id="2593973"/>
    <lineage>
        <taxon>Bacteria</taxon>
        <taxon>Bacillati</taxon>
        <taxon>Actinomycetota</taxon>
        <taxon>Actinomycetes</taxon>
        <taxon>Micrococcales</taxon>
        <taxon>Ornithinimicrobiaceae</taxon>
        <taxon>Ornithinimicrobium</taxon>
    </lineage>
</organism>
<comment type="pathway">
    <text evidence="1">Cell wall biogenesis; cell wall polysaccharide biosynthesis.</text>
</comment>
<comment type="similarity">
    <text evidence="2">Belongs to the glycosyltransferase 2 family.</text>
</comment>
<dbReference type="GO" id="GO:0016757">
    <property type="term" value="F:glycosyltransferase activity"/>
    <property type="evidence" value="ECO:0007669"/>
    <property type="project" value="UniProtKB-KW"/>
</dbReference>
<evidence type="ECO:0000259" key="5">
    <source>
        <dbReference type="Pfam" id="PF02709"/>
    </source>
</evidence>
<dbReference type="InterPro" id="IPR027791">
    <property type="entry name" value="Galactosyl_T_C"/>
</dbReference>
<dbReference type="KEGG" id="serw:FY030_00515"/>
<dbReference type="Pfam" id="PF02709">
    <property type="entry name" value="Glyco_transf_7C"/>
    <property type="match status" value="1"/>
</dbReference>
<dbReference type="EMBL" id="CP044427">
    <property type="protein sequence ID" value="QFG67404.1"/>
    <property type="molecule type" value="Genomic_DNA"/>
</dbReference>
<evidence type="ECO:0000313" key="6">
    <source>
        <dbReference type="EMBL" id="QFG67404.1"/>
    </source>
</evidence>
<dbReference type="AlphaFoldDB" id="A0A5J6V283"/>
<name>A0A5J6V283_9MICO</name>
<keyword evidence="4 6" id="KW-0808">Transferase</keyword>
<sequence length="289" mass="30744">MTDPLVAVLTIAHGRHDHLRGQIAGLAQGTREPDLHVVAAMDDPEVARVAADAGARGSTRRTVVDVPADPRGLPLAAARNLAAAEATAQGADHLVFLDVDCIPGPTTVAAYAGALEALTGQRPSPAVLGGDVAYLPPLPAGQRDWTGHLGLLPEAGEHRPDRVRLAPGEHLPEPDLNRFWSLSFAMTVVDFWAIGGFCPDYVGYGGEDTDFAQVVGARGGSLTWVGGATAYHQHHPSPSPPLNQLEPVVRNAGVFADRWGWWPMEGWLEGFRERGLAAPDQNGRWRVTA</sequence>
<evidence type="ECO:0000256" key="4">
    <source>
        <dbReference type="ARBA" id="ARBA00022679"/>
    </source>
</evidence>
<evidence type="ECO:0000256" key="2">
    <source>
        <dbReference type="ARBA" id="ARBA00006739"/>
    </source>
</evidence>
<evidence type="ECO:0000313" key="7">
    <source>
        <dbReference type="Proteomes" id="UP000326546"/>
    </source>
</evidence>
<feature type="domain" description="Galactosyltransferase C-terminal" evidence="5">
    <location>
        <begin position="177"/>
        <end position="227"/>
    </location>
</feature>
<proteinExistence type="inferred from homology"/>
<dbReference type="Proteomes" id="UP000326546">
    <property type="component" value="Chromosome"/>
</dbReference>